<keyword evidence="2 3" id="KW-0813">Transport</keyword>
<evidence type="ECO:0000256" key="4">
    <source>
        <dbReference type="SAM" id="MobiDB-lite"/>
    </source>
</evidence>
<dbReference type="Proteomes" id="UP001152523">
    <property type="component" value="Unassembled WGS sequence"/>
</dbReference>
<evidence type="ECO:0000313" key="6">
    <source>
        <dbReference type="EMBL" id="CAH9051877.1"/>
    </source>
</evidence>
<comment type="similarity">
    <text evidence="1 3">Belongs to the EXO70 family.</text>
</comment>
<comment type="caution">
    <text evidence="6">The sequence shown here is derived from an EMBL/GenBank/DDBJ whole genome shotgun (WGS) entry which is preliminary data.</text>
</comment>
<dbReference type="GO" id="GO:0006887">
    <property type="term" value="P:exocytosis"/>
    <property type="evidence" value="ECO:0007669"/>
    <property type="project" value="UniProtKB-KW"/>
</dbReference>
<evidence type="ECO:0000259" key="5">
    <source>
        <dbReference type="Pfam" id="PF03081"/>
    </source>
</evidence>
<accession>A0AAV0BVS7</accession>
<dbReference type="SUPFAM" id="SSF74788">
    <property type="entry name" value="Cullin repeat-like"/>
    <property type="match status" value="1"/>
</dbReference>
<protein>
    <recommendedName>
        <fullName evidence="3">Exocyst subunit Exo70 family protein</fullName>
    </recommendedName>
</protein>
<dbReference type="PANTHER" id="PTHR12542:SF176">
    <property type="entry name" value="EXOCYST SUBUNIT EXO70 FAMILY PROTEIN"/>
    <property type="match status" value="1"/>
</dbReference>
<comment type="function">
    <text evidence="3">Component of the exocyst complex.</text>
</comment>
<evidence type="ECO:0000256" key="3">
    <source>
        <dbReference type="RuleBase" id="RU365026"/>
    </source>
</evidence>
<dbReference type="PANTHER" id="PTHR12542">
    <property type="entry name" value="EXOCYST COMPLEX PROTEIN EXO70"/>
    <property type="match status" value="1"/>
</dbReference>
<feature type="region of interest" description="Disordered" evidence="4">
    <location>
        <begin position="456"/>
        <end position="480"/>
    </location>
</feature>
<evidence type="ECO:0000313" key="7">
    <source>
        <dbReference type="Proteomes" id="UP001152523"/>
    </source>
</evidence>
<evidence type="ECO:0000256" key="1">
    <source>
        <dbReference type="ARBA" id="ARBA00006756"/>
    </source>
</evidence>
<proteinExistence type="inferred from homology"/>
<dbReference type="GO" id="GO:0015031">
    <property type="term" value="P:protein transport"/>
    <property type="evidence" value="ECO:0007669"/>
    <property type="project" value="UniProtKB-KW"/>
</dbReference>
<keyword evidence="3" id="KW-0653">Protein transport</keyword>
<dbReference type="EMBL" id="CAMAPF010000004">
    <property type="protein sequence ID" value="CAH9051877.1"/>
    <property type="molecule type" value="Genomic_DNA"/>
</dbReference>
<dbReference type="GO" id="GO:0000145">
    <property type="term" value="C:exocyst"/>
    <property type="evidence" value="ECO:0007669"/>
    <property type="project" value="InterPro"/>
</dbReference>
<dbReference type="InterPro" id="IPR016159">
    <property type="entry name" value="Cullin_repeat-like_dom_sf"/>
</dbReference>
<dbReference type="GO" id="GO:0005546">
    <property type="term" value="F:phosphatidylinositol-4,5-bisphosphate binding"/>
    <property type="evidence" value="ECO:0007669"/>
    <property type="project" value="InterPro"/>
</dbReference>
<gene>
    <name evidence="6" type="ORF">CEPIT_LOCUS292</name>
</gene>
<reference evidence="6" key="1">
    <citation type="submission" date="2022-07" db="EMBL/GenBank/DDBJ databases">
        <authorList>
            <person name="Macas J."/>
            <person name="Novak P."/>
            <person name="Neumann P."/>
        </authorList>
    </citation>
    <scope>NUCLEOTIDE SEQUENCE</scope>
</reference>
<dbReference type="Gene3D" id="1.20.1280.170">
    <property type="entry name" value="Exocyst complex component Exo70"/>
    <property type="match status" value="1"/>
</dbReference>
<dbReference type="Pfam" id="PF03081">
    <property type="entry name" value="Exo70_C"/>
    <property type="match status" value="1"/>
</dbReference>
<dbReference type="AlphaFoldDB" id="A0AAV0BVS7"/>
<sequence length="679" mass="78148">MNPSRKSINNNESNDFGSSISRLFITSSIKRTNSNSQCHDDNCSLDISNDNIDQIYHEVDEFIDVLSASERSTNLPNIPDIVEQLCKIVESRIKKYVSCEKRNKFGNVTEEDVSFIDAIMRLSKLNNVFDEFSTSLTASSWTNRIGIVLQQAMAFMEEEVSCLLDCSRNDNNSIIHRSFSLDSKREDASSIGLEQVQGENYAIYSSDIVSLISRMSIAMITAGYENEFCQAYTTSRRNAFSENMKKFDFERINVEDVQRMSWDTLEGEIMRWMGVVKFCSETFLPGERRLADSIFFKCPSLSQSILSNLARPIVIQLMDLPEAVSMTKRSAEKLFKFLDMYETIHDLISRINDLCFDDCLNEVKYEMVVVGDRIGEATVSLFLDLEDSIKNDVSRTPVPGGAVHPLTRYVMNYLEYTFEYKDILEHIFKQHANKKCQVYGEKISSSGADAVIDNNYGNDNHHHLNSNNNDDNNNESDDSNICGTTPFSTQVVTVMDLLDANLKTKAMLYRDLSLRDIFLMNNGRYILQKVKRCSKMHKLMGDDWCRKRSGILRQYHKSYQRETWGRVLKILCHDGLQVNGKISKPILRERLKKFTIAFDEIHRTQSTWVVTDDQLQSELRISISSVVIPAYRSFLGRFKQYLDNSKQAEKYIKYQPEDIEALVEELFEGTSISMIRRRT</sequence>
<dbReference type="InterPro" id="IPR046364">
    <property type="entry name" value="Exo70_C"/>
</dbReference>
<keyword evidence="3" id="KW-0268">Exocytosis</keyword>
<evidence type="ECO:0000256" key="2">
    <source>
        <dbReference type="ARBA" id="ARBA00022448"/>
    </source>
</evidence>
<name>A0AAV0BVS7_9ASTE</name>
<keyword evidence="7" id="KW-1185">Reference proteome</keyword>
<organism evidence="6 7">
    <name type="scientific">Cuscuta epithymum</name>
    <dbReference type="NCBI Taxonomy" id="186058"/>
    <lineage>
        <taxon>Eukaryota</taxon>
        <taxon>Viridiplantae</taxon>
        <taxon>Streptophyta</taxon>
        <taxon>Embryophyta</taxon>
        <taxon>Tracheophyta</taxon>
        <taxon>Spermatophyta</taxon>
        <taxon>Magnoliopsida</taxon>
        <taxon>eudicotyledons</taxon>
        <taxon>Gunneridae</taxon>
        <taxon>Pentapetalae</taxon>
        <taxon>asterids</taxon>
        <taxon>lamiids</taxon>
        <taxon>Solanales</taxon>
        <taxon>Convolvulaceae</taxon>
        <taxon>Cuscuteae</taxon>
        <taxon>Cuscuta</taxon>
        <taxon>Cuscuta subgen. Cuscuta</taxon>
    </lineage>
</organism>
<dbReference type="InterPro" id="IPR004140">
    <property type="entry name" value="Exo70"/>
</dbReference>
<feature type="domain" description="Exocyst complex subunit Exo70 C-terminal" evidence="5">
    <location>
        <begin position="271"/>
        <end position="664"/>
    </location>
</feature>